<evidence type="ECO:0008006" key="4">
    <source>
        <dbReference type="Google" id="ProtNLM"/>
    </source>
</evidence>
<keyword evidence="1" id="KW-0812">Transmembrane</keyword>
<dbReference type="EMBL" id="JAAZON010000063">
    <property type="protein sequence ID" value="NMC61856.1"/>
    <property type="molecule type" value="Genomic_DNA"/>
</dbReference>
<gene>
    <name evidence="2" type="ORF">GYA55_01670</name>
</gene>
<proteinExistence type="predicted"/>
<accession>A0A7X9FQ60</accession>
<evidence type="ECO:0000313" key="2">
    <source>
        <dbReference type="EMBL" id="NMC61856.1"/>
    </source>
</evidence>
<dbReference type="InterPro" id="IPR036761">
    <property type="entry name" value="TTHA0802/YceI-like_sf"/>
</dbReference>
<dbReference type="Gene3D" id="2.40.128.110">
    <property type="entry name" value="Lipid/polyisoprenoid-binding, YceI-like"/>
    <property type="match status" value="1"/>
</dbReference>
<keyword evidence="1" id="KW-0472">Membrane</keyword>
<protein>
    <recommendedName>
        <fullName evidence="4">Lipid/polyisoprenoid-binding YceI-like domain-containing protein</fullName>
    </recommendedName>
</protein>
<keyword evidence="1" id="KW-1133">Transmembrane helix</keyword>
<dbReference type="Proteomes" id="UP000524246">
    <property type="component" value="Unassembled WGS sequence"/>
</dbReference>
<reference evidence="2 3" key="1">
    <citation type="journal article" date="2020" name="Biotechnol. Biofuels">
        <title>New insights from the biogas microbiome by comprehensive genome-resolved metagenomics of nearly 1600 species originating from multiple anaerobic digesters.</title>
        <authorList>
            <person name="Campanaro S."/>
            <person name="Treu L."/>
            <person name="Rodriguez-R L.M."/>
            <person name="Kovalovszki A."/>
            <person name="Ziels R.M."/>
            <person name="Maus I."/>
            <person name="Zhu X."/>
            <person name="Kougias P.G."/>
            <person name="Basile A."/>
            <person name="Luo G."/>
            <person name="Schluter A."/>
            <person name="Konstantinidis K.T."/>
            <person name="Angelidaki I."/>
        </authorList>
    </citation>
    <scope>NUCLEOTIDE SEQUENCE [LARGE SCALE GENOMIC DNA]</scope>
    <source>
        <strain evidence="2">AS27yjCOA_65</strain>
    </source>
</reference>
<evidence type="ECO:0000256" key="1">
    <source>
        <dbReference type="SAM" id="Phobius"/>
    </source>
</evidence>
<evidence type="ECO:0000313" key="3">
    <source>
        <dbReference type="Proteomes" id="UP000524246"/>
    </source>
</evidence>
<dbReference type="SUPFAM" id="SSF101874">
    <property type="entry name" value="YceI-like"/>
    <property type="match status" value="1"/>
</dbReference>
<feature type="transmembrane region" description="Helical" evidence="1">
    <location>
        <begin position="18"/>
        <end position="38"/>
    </location>
</feature>
<sequence>MTVYILQLMIEKYKAHRAVIFLIYLTIVQFSFCSYLSANDGSHLQLDGKSAIIEFSGNIDSIRTGGRFNQVNASLLYDPQKNLITRVSFETNVSTVTFTEGGLKERMFLQAIASRLPQATARYSSSSVSPTGPDSYVSDGIIKVFGKDFRMKIPFNVHSKEGKKLRISGSLKDKGKVLPFEVPGLSGNFNGVLKFDLMFIP</sequence>
<dbReference type="AlphaFoldDB" id="A0A7X9FQ60"/>
<comment type="caution">
    <text evidence="2">The sequence shown here is derived from an EMBL/GenBank/DDBJ whole genome shotgun (WGS) entry which is preliminary data.</text>
</comment>
<name>A0A7X9FQ60_9DELT</name>
<organism evidence="2 3">
    <name type="scientific">SAR324 cluster bacterium</name>
    <dbReference type="NCBI Taxonomy" id="2024889"/>
    <lineage>
        <taxon>Bacteria</taxon>
        <taxon>Deltaproteobacteria</taxon>
        <taxon>SAR324 cluster</taxon>
    </lineage>
</organism>